<proteinExistence type="predicted"/>
<name>A0A6J6RAP5_9ZZZZ</name>
<dbReference type="PROSITE" id="PS50853">
    <property type="entry name" value="FN3"/>
    <property type="match status" value="1"/>
</dbReference>
<dbReference type="InterPro" id="IPR036116">
    <property type="entry name" value="FN3_sf"/>
</dbReference>
<dbReference type="CDD" id="cd00063">
    <property type="entry name" value="FN3"/>
    <property type="match status" value="1"/>
</dbReference>
<dbReference type="AlphaFoldDB" id="A0A6J6RAP5"/>
<protein>
    <submittedName>
        <fullName evidence="3">Unannotated protein</fullName>
    </submittedName>
</protein>
<gene>
    <name evidence="3" type="ORF">UFOPK2579_01916</name>
</gene>
<feature type="domain" description="Fibronectin type-III" evidence="2">
    <location>
        <begin position="36"/>
        <end position="133"/>
    </location>
</feature>
<sequence length="133" mass="14415">MSRIGIVATVLLVAGVHAQAAPALAHSAEAGSRPAPATDVRASRGELGEPRTVVVRWTAPVDADVVPVKEYEIRIKRVKDDRVTSSGLIRVGWRQDSVELLLRRGTKYAFVVVPRTADGYSRRSTLSNAVRSQ</sequence>
<dbReference type="EMBL" id="CAEZXR010000247">
    <property type="protein sequence ID" value="CAB4720136.1"/>
    <property type="molecule type" value="Genomic_DNA"/>
</dbReference>
<dbReference type="Gene3D" id="2.60.40.10">
    <property type="entry name" value="Immunoglobulins"/>
    <property type="match status" value="1"/>
</dbReference>
<reference evidence="3" key="1">
    <citation type="submission" date="2020-05" db="EMBL/GenBank/DDBJ databases">
        <authorList>
            <person name="Chiriac C."/>
            <person name="Salcher M."/>
            <person name="Ghai R."/>
            <person name="Kavagutti S V."/>
        </authorList>
    </citation>
    <scope>NUCLEOTIDE SEQUENCE</scope>
</reference>
<evidence type="ECO:0000313" key="3">
    <source>
        <dbReference type="EMBL" id="CAB4720136.1"/>
    </source>
</evidence>
<dbReference type="InterPro" id="IPR013783">
    <property type="entry name" value="Ig-like_fold"/>
</dbReference>
<dbReference type="SUPFAM" id="SSF49265">
    <property type="entry name" value="Fibronectin type III"/>
    <property type="match status" value="1"/>
</dbReference>
<evidence type="ECO:0000256" key="1">
    <source>
        <dbReference type="SAM" id="MobiDB-lite"/>
    </source>
</evidence>
<accession>A0A6J6RAP5</accession>
<organism evidence="3">
    <name type="scientific">freshwater metagenome</name>
    <dbReference type="NCBI Taxonomy" id="449393"/>
    <lineage>
        <taxon>unclassified sequences</taxon>
        <taxon>metagenomes</taxon>
        <taxon>ecological metagenomes</taxon>
    </lineage>
</organism>
<feature type="region of interest" description="Disordered" evidence="1">
    <location>
        <begin position="25"/>
        <end position="44"/>
    </location>
</feature>
<dbReference type="InterPro" id="IPR003961">
    <property type="entry name" value="FN3_dom"/>
</dbReference>
<evidence type="ECO:0000259" key="2">
    <source>
        <dbReference type="PROSITE" id="PS50853"/>
    </source>
</evidence>